<keyword evidence="3" id="KW-1185">Reference proteome</keyword>
<dbReference type="InParanoid" id="A0A2T3ASK1"/>
<dbReference type="RefSeq" id="XP_024717635.1">
    <property type="nucleotide sequence ID" value="XM_024867102.1"/>
</dbReference>
<evidence type="ECO:0000313" key="3">
    <source>
        <dbReference type="Proteomes" id="UP000241818"/>
    </source>
</evidence>
<dbReference type="AlphaFoldDB" id="A0A2T3ASK1"/>
<evidence type="ECO:0000256" key="1">
    <source>
        <dbReference type="SAM" id="MobiDB-lite"/>
    </source>
</evidence>
<dbReference type="Proteomes" id="UP000241818">
    <property type="component" value="Unassembled WGS sequence"/>
</dbReference>
<accession>A0A2T3ASK1</accession>
<name>A0A2T3ASK1_AMORE</name>
<proteinExistence type="predicted"/>
<evidence type="ECO:0000313" key="2">
    <source>
        <dbReference type="EMBL" id="PSS09337.1"/>
    </source>
</evidence>
<reference evidence="2 3" key="1">
    <citation type="journal article" date="2018" name="New Phytol.">
        <title>Comparative genomics and transcriptomics depict ericoid mycorrhizal fungi as versatile saprotrophs and plant mutualists.</title>
        <authorList>
            <person name="Martino E."/>
            <person name="Morin E."/>
            <person name="Grelet G.A."/>
            <person name="Kuo A."/>
            <person name="Kohler A."/>
            <person name="Daghino S."/>
            <person name="Barry K.W."/>
            <person name="Cichocki N."/>
            <person name="Clum A."/>
            <person name="Dockter R.B."/>
            <person name="Hainaut M."/>
            <person name="Kuo R.C."/>
            <person name="LaButti K."/>
            <person name="Lindahl B.D."/>
            <person name="Lindquist E.A."/>
            <person name="Lipzen A."/>
            <person name="Khouja H.R."/>
            <person name="Magnuson J."/>
            <person name="Murat C."/>
            <person name="Ohm R.A."/>
            <person name="Singer S.W."/>
            <person name="Spatafora J.W."/>
            <person name="Wang M."/>
            <person name="Veneault-Fourrey C."/>
            <person name="Henrissat B."/>
            <person name="Grigoriev I.V."/>
            <person name="Martin F.M."/>
            <person name="Perotto S."/>
        </authorList>
    </citation>
    <scope>NUCLEOTIDE SEQUENCE [LARGE SCALE GENOMIC DNA]</scope>
    <source>
        <strain evidence="2 3">ATCC 22711</strain>
    </source>
</reference>
<feature type="region of interest" description="Disordered" evidence="1">
    <location>
        <begin position="97"/>
        <end position="116"/>
    </location>
</feature>
<dbReference type="OrthoDB" id="3508765at2759"/>
<dbReference type="STRING" id="857342.A0A2T3ASK1"/>
<dbReference type="GeneID" id="36575183"/>
<organism evidence="2 3">
    <name type="scientific">Amorphotheca resinae ATCC 22711</name>
    <dbReference type="NCBI Taxonomy" id="857342"/>
    <lineage>
        <taxon>Eukaryota</taxon>
        <taxon>Fungi</taxon>
        <taxon>Dikarya</taxon>
        <taxon>Ascomycota</taxon>
        <taxon>Pezizomycotina</taxon>
        <taxon>Leotiomycetes</taxon>
        <taxon>Helotiales</taxon>
        <taxon>Amorphothecaceae</taxon>
        <taxon>Amorphotheca</taxon>
    </lineage>
</organism>
<gene>
    <name evidence="2" type="ORF">M430DRAFT_37321</name>
</gene>
<sequence length="116" mass="13042">MNEEYDKAEVEEGGYNLSEDGAHWSDLYSWYHAVNSLGVIWVADQEALETGNVLMAWFDECGRTVRQARTPSGEIQNVYGLVLGNREKEHHPWLGAEIGENYDEGGPFGPPFPNPE</sequence>
<protein>
    <submittedName>
        <fullName evidence="2">Uncharacterized protein</fullName>
    </submittedName>
</protein>
<dbReference type="EMBL" id="KZ679017">
    <property type="protein sequence ID" value="PSS09337.1"/>
    <property type="molecule type" value="Genomic_DNA"/>
</dbReference>